<dbReference type="InterPro" id="IPR018484">
    <property type="entry name" value="FGGY_N"/>
</dbReference>
<evidence type="ECO:0008006" key="10">
    <source>
        <dbReference type="Google" id="ProtNLM"/>
    </source>
</evidence>
<proteinExistence type="inferred from homology"/>
<reference evidence="8" key="1">
    <citation type="submission" date="2021-01" db="EMBL/GenBank/DDBJ databases">
        <title>KCTC 19127 draft genome.</title>
        <authorList>
            <person name="An D."/>
        </authorList>
    </citation>
    <scope>NUCLEOTIDE SEQUENCE</scope>
    <source>
        <strain evidence="8">KCTC 19127</strain>
    </source>
</reference>
<keyword evidence="5" id="KW-0067">ATP-binding</keyword>
<dbReference type="Proteomes" id="UP000663801">
    <property type="component" value="Unassembled WGS sequence"/>
</dbReference>
<keyword evidence="4" id="KW-0418">Kinase</keyword>
<feature type="domain" description="Carbohydrate kinase FGGY N-terminal" evidence="6">
    <location>
        <begin position="12"/>
        <end position="252"/>
    </location>
</feature>
<evidence type="ECO:0000256" key="1">
    <source>
        <dbReference type="ARBA" id="ARBA00009156"/>
    </source>
</evidence>
<dbReference type="SUPFAM" id="SSF53067">
    <property type="entry name" value="Actin-like ATPase domain"/>
    <property type="match status" value="2"/>
</dbReference>
<dbReference type="CDD" id="cd07769">
    <property type="entry name" value="ASKHA_NBD_FGGY_GK"/>
    <property type="match status" value="1"/>
</dbReference>
<feature type="domain" description="Carbohydrate kinase FGGY C-terminal" evidence="7">
    <location>
        <begin position="282"/>
        <end position="453"/>
    </location>
</feature>
<accession>A0A938YP41</accession>
<dbReference type="GO" id="GO:0005829">
    <property type="term" value="C:cytosol"/>
    <property type="evidence" value="ECO:0007669"/>
    <property type="project" value="TreeGrafter"/>
</dbReference>
<evidence type="ECO:0000256" key="5">
    <source>
        <dbReference type="ARBA" id="ARBA00022840"/>
    </source>
</evidence>
<dbReference type="GO" id="GO:0019563">
    <property type="term" value="P:glycerol catabolic process"/>
    <property type="evidence" value="ECO:0007669"/>
    <property type="project" value="TreeGrafter"/>
</dbReference>
<evidence type="ECO:0000256" key="4">
    <source>
        <dbReference type="ARBA" id="ARBA00022777"/>
    </source>
</evidence>
<comment type="caution">
    <text evidence="8">The sequence shown here is derived from an EMBL/GenBank/DDBJ whole genome shotgun (WGS) entry which is preliminary data.</text>
</comment>
<dbReference type="GO" id="GO:0004370">
    <property type="term" value="F:glycerol kinase activity"/>
    <property type="evidence" value="ECO:0007669"/>
    <property type="project" value="TreeGrafter"/>
</dbReference>
<keyword evidence="2" id="KW-0808">Transferase</keyword>
<gene>
    <name evidence="8" type="ORF">JL107_10735</name>
</gene>
<dbReference type="PANTHER" id="PTHR10196">
    <property type="entry name" value="SUGAR KINASE"/>
    <property type="match status" value="1"/>
</dbReference>
<dbReference type="InterPro" id="IPR000577">
    <property type="entry name" value="Carb_kinase_FGGY"/>
</dbReference>
<evidence type="ECO:0000313" key="8">
    <source>
        <dbReference type="EMBL" id="MBM9476922.1"/>
    </source>
</evidence>
<dbReference type="PIRSF" id="PIRSF000538">
    <property type="entry name" value="GlpK"/>
    <property type="match status" value="1"/>
</dbReference>
<dbReference type="RefSeq" id="WP_205257038.1">
    <property type="nucleotide sequence ID" value="NZ_BAAAPV010000001.1"/>
</dbReference>
<evidence type="ECO:0000313" key="9">
    <source>
        <dbReference type="Proteomes" id="UP000663801"/>
    </source>
</evidence>
<dbReference type="GO" id="GO:0005524">
    <property type="term" value="F:ATP binding"/>
    <property type="evidence" value="ECO:0007669"/>
    <property type="project" value="UniProtKB-KW"/>
</dbReference>
<keyword evidence="9" id="KW-1185">Reference proteome</keyword>
<evidence type="ECO:0000256" key="2">
    <source>
        <dbReference type="ARBA" id="ARBA00022679"/>
    </source>
</evidence>
<dbReference type="InterPro" id="IPR018485">
    <property type="entry name" value="FGGY_C"/>
</dbReference>
<dbReference type="EMBL" id="JAERWL010000009">
    <property type="protein sequence ID" value="MBM9476922.1"/>
    <property type="molecule type" value="Genomic_DNA"/>
</dbReference>
<dbReference type="PANTHER" id="PTHR10196:SF69">
    <property type="entry name" value="GLYCEROL KINASE"/>
    <property type="match status" value="1"/>
</dbReference>
<organism evidence="8 9">
    <name type="scientific">Nakamurella flavida</name>
    <dbReference type="NCBI Taxonomy" id="363630"/>
    <lineage>
        <taxon>Bacteria</taxon>
        <taxon>Bacillati</taxon>
        <taxon>Actinomycetota</taxon>
        <taxon>Actinomycetes</taxon>
        <taxon>Nakamurellales</taxon>
        <taxon>Nakamurellaceae</taxon>
        <taxon>Nakamurella</taxon>
    </lineage>
</organism>
<evidence type="ECO:0000259" key="6">
    <source>
        <dbReference type="Pfam" id="PF00370"/>
    </source>
</evidence>
<sequence length="507" mass="53212">MGGEQRGLRAVVVAVDQGTSATKAVVVDEAGEILGRASVRVGRSDPRPGWVEQDPAEIRDSVVTAITTALDTVPGVEVRGLGLTNQRESALIWDRQTGEPLGPMLGWQDRRTAGRVATLRERGWDTRIRASTGLPVDPMFSALKLGWLLDEIDPTREQARSGQLAVGTVDSWLLFSLTGEHRIEAGNAGRTQLLNLDRFRWDDELLELFDIPAACLPEIVPSGAASAPITGVPGLPAGVRVHGVLGDSHAALYAHGVRGPGQVKVTHGSGSSVMGLSGSASAGAVPDPADGGVVRTLAWADPEPVFAVEGTILSTGATVLWLAKLLDSDPARLAALAAGTGTAHGVNLVPAFAGLGAPWWDEQAVATVSGFGLGTSAADLARAAFESIALQTEDLLAAVETRVGTPVDTVLADGGPAQNDWLMQTQADLSRRHLLRSNIAELSATGAAHLAGLGCGLWTADECLDMPRDRTAFEPALDAETAAERRRSWRDAVARSRFRPAPQEESP</sequence>
<comment type="similarity">
    <text evidence="1">Belongs to the FGGY kinase family.</text>
</comment>
<dbReference type="Pfam" id="PF00370">
    <property type="entry name" value="FGGY_N"/>
    <property type="match status" value="1"/>
</dbReference>
<evidence type="ECO:0000256" key="3">
    <source>
        <dbReference type="ARBA" id="ARBA00022741"/>
    </source>
</evidence>
<name>A0A938YP41_9ACTN</name>
<dbReference type="AlphaFoldDB" id="A0A938YP41"/>
<dbReference type="Gene3D" id="3.30.420.40">
    <property type="match status" value="2"/>
</dbReference>
<evidence type="ECO:0000259" key="7">
    <source>
        <dbReference type="Pfam" id="PF02782"/>
    </source>
</evidence>
<protein>
    <recommendedName>
        <fullName evidence="10">Glycerol kinase</fullName>
    </recommendedName>
</protein>
<keyword evidence="3" id="KW-0547">Nucleotide-binding</keyword>
<dbReference type="InterPro" id="IPR043129">
    <property type="entry name" value="ATPase_NBD"/>
</dbReference>
<dbReference type="Pfam" id="PF02782">
    <property type="entry name" value="FGGY_C"/>
    <property type="match status" value="1"/>
</dbReference>